<keyword evidence="5" id="KW-0539">Nucleus</keyword>
<evidence type="ECO:0000256" key="3">
    <source>
        <dbReference type="ARBA" id="ARBA00022989"/>
    </source>
</evidence>
<accession>A0A0L6UJW1</accession>
<dbReference type="AlphaFoldDB" id="A0A0L6UJW1"/>
<dbReference type="VEuPathDB" id="FungiDB:VP01_590g1"/>
<feature type="non-terminal residue" evidence="8">
    <location>
        <position position="1"/>
    </location>
</feature>
<feature type="transmembrane region" description="Helical" evidence="6">
    <location>
        <begin position="349"/>
        <end position="368"/>
    </location>
</feature>
<evidence type="ECO:0000256" key="4">
    <source>
        <dbReference type="ARBA" id="ARBA00023136"/>
    </source>
</evidence>
<dbReference type="Pfam" id="PF09779">
    <property type="entry name" value="Ima1_N"/>
    <property type="match status" value="1"/>
</dbReference>
<dbReference type="GO" id="GO:0034506">
    <property type="term" value="C:chromosome, centromeric core domain"/>
    <property type="evidence" value="ECO:0007669"/>
    <property type="project" value="TreeGrafter"/>
</dbReference>
<dbReference type="OrthoDB" id="5966927at2759"/>
<reference evidence="8 9" key="1">
    <citation type="submission" date="2015-08" db="EMBL/GenBank/DDBJ databases">
        <title>Next Generation Sequencing and Analysis of the Genome of Puccinia sorghi L Schw, the Causal Agent of Maize Common Rust.</title>
        <authorList>
            <person name="Rochi L."/>
            <person name="Burguener G."/>
            <person name="Darino M."/>
            <person name="Turjanski A."/>
            <person name="Kreff E."/>
            <person name="Dieguez M.J."/>
            <person name="Sacco F."/>
        </authorList>
    </citation>
    <scope>NUCLEOTIDE SEQUENCE [LARGE SCALE GENOMIC DNA]</scope>
    <source>
        <strain evidence="8 9">RO10H11247</strain>
    </source>
</reference>
<evidence type="ECO:0000256" key="6">
    <source>
        <dbReference type="SAM" id="Phobius"/>
    </source>
</evidence>
<keyword evidence="3 6" id="KW-1133">Transmembrane helix</keyword>
<keyword evidence="9" id="KW-1185">Reference proteome</keyword>
<dbReference type="InterPro" id="IPR042321">
    <property type="entry name" value="Ima1"/>
</dbReference>
<gene>
    <name evidence="8" type="ORF">VP01_590g1</name>
</gene>
<dbReference type="Proteomes" id="UP000037035">
    <property type="component" value="Unassembled WGS sequence"/>
</dbReference>
<dbReference type="PANTHER" id="PTHR28538:SF1">
    <property type="entry name" value="INTEGRAL INNER NUCLEAR MEMBRANE PROTEIN IMA1"/>
    <property type="match status" value="1"/>
</dbReference>
<dbReference type="GO" id="GO:0044732">
    <property type="term" value="C:mitotic spindle pole body"/>
    <property type="evidence" value="ECO:0007669"/>
    <property type="project" value="TreeGrafter"/>
</dbReference>
<evidence type="ECO:0000256" key="5">
    <source>
        <dbReference type="ARBA" id="ARBA00023242"/>
    </source>
</evidence>
<feature type="transmembrane region" description="Helical" evidence="6">
    <location>
        <begin position="388"/>
        <end position="411"/>
    </location>
</feature>
<feature type="transmembrane region" description="Helical" evidence="6">
    <location>
        <begin position="309"/>
        <end position="329"/>
    </location>
</feature>
<dbReference type="GO" id="GO:0005637">
    <property type="term" value="C:nuclear inner membrane"/>
    <property type="evidence" value="ECO:0007669"/>
    <property type="project" value="UniProtKB-SubCell"/>
</dbReference>
<dbReference type="EMBL" id="LAVV01011174">
    <property type="protein sequence ID" value="KNZ48095.1"/>
    <property type="molecule type" value="Genomic_DNA"/>
</dbReference>
<dbReference type="GO" id="GO:0034992">
    <property type="term" value="C:microtubule organizing center attachment site"/>
    <property type="evidence" value="ECO:0007669"/>
    <property type="project" value="TreeGrafter"/>
</dbReference>
<keyword evidence="4 6" id="KW-0472">Membrane</keyword>
<evidence type="ECO:0000313" key="8">
    <source>
        <dbReference type="EMBL" id="KNZ48095.1"/>
    </source>
</evidence>
<sequence length="591" mass="65660">PPFREACLGPFRPVGRGYSGVLPFCAWDELPVLLNFPHIERWLPYYRLPEGEERIGHAISAGWVHSQSVTVEVGQGRMRQNGSLIDYLPQMSDPNLNPKPHLAFSIPRILTTSRKPESTKDGSSSSDSQSSFPFCPTCLANQNLQLNLLANYLPGDLDSQNPNTRADTRLKNQIMIFQETTWITLLDNLPAYKASLEARYPILCSACSLKASEIIKERNYKVKAFSLNESVKRHTKPFQPPPLSSSHQSAPLPLCGMGGTLWTLRAWLWRIQALVWLSCYVVSISAAFYSSLTFRCKLPLIASSRPVGFPLVFGYCILELGCGLFDFTWSRVRKNRAQGIRTKVIGKRWFVCFNVIACLLRLSFWLYHFDTGFEHQVVAHICDVSTSLGSLVFGLIAVALMTLLIASLTVLKTDSPIVMRALANSKARSLAQSTPRPTPALAEHELFSTLSLARPAPTSSAQIVLSAANEGPPHTSSVSAEPTFGRLTCLQAPFHEPSETMDSLSAREVLDPQAKDVPMDWEPSPGTELQASNDILLRPQTFLPPPPFREETGIEELFQTQAQLVDAHPSLPRPDGWLQHLLSLKSSLKKK</sequence>
<organism evidence="8 9">
    <name type="scientific">Puccinia sorghi</name>
    <dbReference type="NCBI Taxonomy" id="27349"/>
    <lineage>
        <taxon>Eukaryota</taxon>
        <taxon>Fungi</taxon>
        <taxon>Dikarya</taxon>
        <taxon>Basidiomycota</taxon>
        <taxon>Pucciniomycotina</taxon>
        <taxon>Pucciniomycetes</taxon>
        <taxon>Pucciniales</taxon>
        <taxon>Pucciniaceae</taxon>
        <taxon>Puccinia</taxon>
    </lineage>
</organism>
<dbReference type="InterPro" id="IPR018617">
    <property type="entry name" value="Ima1_N"/>
</dbReference>
<comment type="caution">
    <text evidence="8">The sequence shown here is derived from an EMBL/GenBank/DDBJ whole genome shotgun (WGS) entry which is preliminary data.</text>
</comment>
<feature type="transmembrane region" description="Helical" evidence="6">
    <location>
        <begin position="267"/>
        <end position="289"/>
    </location>
</feature>
<evidence type="ECO:0000256" key="1">
    <source>
        <dbReference type="ARBA" id="ARBA00004473"/>
    </source>
</evidence>
<comment type="subcellular location">
    <subcellularLocation>
        <location evidence="1">Nucleus inner membrane</location>
        <topology evidence="1">Multi-pass membrane protein</topology>
    </subcellularLocation>
</comment>
<evidence type="ECO:0000313" key="9">
    <source>
        <dbReference type="Proteomes" id="UP000037035"/>
    </source>
</evidence>
<dbReference type="PANTHER" id="PTHR28538">
    <property type="entry name" value="INTEGRAL INNER NUCLEAR MEMBRANE PROTEIN IMA1"/>
    <property type="match status" value="1"/>
</dbReference>
<dbReference type="GO" id="GO:0071765">
    <property type="term" value="P:nuclear inner membrane organization"/>
    <property type="evidence" value="ECO:0007669"/>
    <property type="project" value="InterPro"/>
</dbReference>
<evidence type="ECO:0000256" key="2">
    <source>
        <dbReference type="ARBA" id="ARBA00022692"/>
    </source>
</evidence>
<feature type="domain" description="Ima1 N-terminal" evidence="7">
    <location>
        <begin position="78"/>
        <end position="209"/>
    </location>
</feature>
<evidence type="ECO:0000259" key="7">
    <source>
        <dbReference type="Pfam" id="PF09779"/>
    </source>
</evidence>
<protein>
    <recommendedName>
        <fullName evidence="7">Ima1 N-terminal domain-containing protein</fullName>
    </recommendedName>
</protein>
<proteinExistence type="predicted"/>
<dbReference type="STRING" id="27349.A0A0L6UJW1"/>
<keyword evidence="2 6" id="KW-0812">Transmembrane</keyword>
<name>A0A0L6UJW1_9BASI</name>